<protein>
    <submittedName>
        <fullName evidence="3">tRNA A37 threonylcarbamoyladenosine dehydratase</fullName>
    </submittedName>
</protein>
<dbReference type="NCBIfam" id="NF011696">
    <property type="entry name" value="PRK15116.1"/>
    <property type="match status" value="1"/>
</dbReference>
<dbReference type="FunCoup" id="A0A7X0JT24">
    <property type="interactions" value="74"/>
</dbReference>
<dbReference type="InterPro" id="IPR045886">
    <property type="entry name" value="ThiF/MoeB/HesA"/>
</dbReference>
<keyword evidence="4" id="KW-1185">Reference proteome</keyword>
<sequence length="266" mass="28998">MLSESYRQRFSGIARLYGEQGLLNLSRAHMLVIGIGGVGSWLAEALARSGVGEISLLDMDDICISNINRQLHALQSTVGQSKIDLMAQRLRDINPEVRVHCIDDFLDVENIAEHIHPDMDVVIDAIDSAKVKSALIAHCRAQKQQVITLGSAGGKIDPARVVSGDLSKTIKDPLLARTRKILRQQFGFPRNPKRVFSVEAVYSPEQMKYPDGNGGVTEQKPKQDAGQGLDCSGGFGSITMVTSVFAMLAANRAIERYLERAPGDDA</sequence>
<evidence type="ECO:0000313" key="3">
    <source>
        <dbReference type="EMBL" id="MBB6521183.1"/>
    </source>
</evidence>
<evidence type="ECO:0000256" key="1">
    <source>
        <dbReference type="SAM" id="MobiDB-lite"/>
    </source>
</evidence>
<dbReference type="SUPFAM" id="SSF69572">
    <property type="entry name" value="Activating enzymes of the ubiquitin-like proteins"/>
    <property type="match status" value="1"/>
</dbReference>
<dbReference type="Pfam" id="PF00899">
    <property type="entry name" value="ThiF"/>
    <property type="match status" value="1"/>
</dbReference>
<feature type="domain" description="THIF-type NAD/FAD binding fold" evidence="2">
    <location>
        <begin position="15"/>
        <end position="256"/>
    </location>
</feature>
<dbReference type="GO" id="GO:0008641">
    <property type="term" value="F:ubiquitin-like modifier activating enzyme activity"/>
    <property type="evidence" value="ECO:0007669"/>
    <property type="project" value="InterPro"/>
</dbReference>
<organism evidence="3 4">
    <name type="scientific">Pseudoteredinibacter isoporae</name>
    <dbReference type="NCBI Taxonomy" id="570281"/>
    <lineage>
        <taxon>Bacteria</taxon>
        <taxon>Pseudomonadati</taxon>
        <taxon>Pseudomonadota</taxon>
        <taxon>Gammaproteobacteria</taxon>
        <taxon>Cellvibrionales</taxon>
        <taxon>Cellvibrionaceae</taxon>
        <taxon>Pseudoteredinibacter</taxon>
    </lineage>
</organism>
<dbReference type="GO" id="GO:0061504">
    <property type="term" value="P:cyclic threonylcarbamoyladenosine biosynthetic process"/>
    <property type="evidence" value="ECO:0007669"/>
    <property type="project" value="TreeGrafter"/>
</dbReference>
<dbReference type="CDD" id="cd00755">
    <property type="entry name" value="YgdL_like"/>
    <property type="match status" value="1"/>
</dbReference>
<accession>A0A7X0JT24</accession>
<dbReference type="GO" id="GO:0061503">
    <property type="term" value="F:tRNA threonylcarbamoyladenosine dehydratase"/>
    <property type="evidence" value="ECO:0007669"/>
    <property type="project" value="TreeGrafter"/>
</dbReference>
<dbReference type="PANTHER" id="PTHR43267:SF1">
    <property type="entry name" value="TRNA THREONYLCARBAMOYLADENOSINE DEHYDRATASE"/>
    <property type="match status" value="1"/>
</dbReference>
<reference evidence="3 4" key="1">
    <citation type="submission" date="2020-08" db="EMBL/GenBank/DDBJ databases">
        <title>Genomic Encyclopedia of Type Strains, Phase IV (KMG-IV): sequencing the most valuable type-strain genomes for metagenomic binning, comparative biology and taxonomic classification.</title>
        <authorList>
            <person name="Goeker M."/>
        </authorList>
    </citation>
    <scope>NUCLEOTIDE SEQUENCE [LARGE SCALE GENOMIC DNA]</scope>
    <source>
        <strain evidence="3 4">DSM 22368</strain>
    </source>
</reference>
<feature type="region of interest" description="Disordered" evidence="1">
    <location>
        <begin position="209"/>
        <end position="228"/>
    </location>
</feature>
<dbReference type="RefSeq" id="WP_166849212.1">
    <property type="nucleotide sequence ID" value="NZ_JAAONY010000001.1"/>
</dbReference>
<dbReference type="EMBL" id="JACHHT010000001">
    <property type="protein sequence ID" value="MBB6521183.1"/>
    <property type="molecule type" value="Genomic_DNA"/>
</dbReference>
<dbReference type="Proteomes" id="UP000528457">
    <property type="component" value="Unassembled WGS sequence"/>
</dbReference>
<dbReference type="PANTHER" id="PTHR43267">
    <property type="entry name" value="TRNA THREONYLCARBAMOYLADENOSINE DEHYDRATASE"/>
    <property type="match status" value="1"/>
</dbReference>
<proteinExistence type="predicted"/>
<comment type="caution">
    <text evidence="3">The sequence shown here is derived from an EMBL/GenBank/DDBJ whole genome shotgun (WGS) entry which is preliminary data.</text>
</comment>
<name>A0A7X0JT24_9GAMM</name>
<gene>
    <name evidence="3" type="ORF">HNR48_001461</name>
</gene>
<evidence type="ECO:0000313" key="4">
    <source>
        <dbReference type="Proteomes" id="UP000528457"/>
    </source>
</evidence>
<dbReference type="InterPro" id="IPR035985">
    <property type="entry name" value="Ubiquitin-activating_enz"/>
</dbReference>
<dbReference type="InParanoid" id="A0A7X0JT24"/>
<dbReference type="Gene3D" id="3.40.50.720">
    <property type="entry name" value="NAD(P)-binding Rossmann-like Domain"/>
    <property type="match status" value="1"/>
</dbReference>
<dbReference type="AlphaFoldDB" id="A0A7X0JT24"/>
<dbReference type="InterPro" id="IPR000594">
    <property type="entry name" value="ThiF_NAD_FAD-bd"/>
</dbReference>
<evidence type="ECO:0000259" key="2">
    <source>
        <dbReference type="Pfam" id="PF00899"/>
    </source>
</evidence>